<evidence type="ECO:0000313" key="2">
    <source>
        <dbReference type="Proteomes" id="UP000034855"/>
    </source>
</evidence>
<dbReference type="InterPro" id="IPR036388">
    <property type="entry name" value="WH-like_DNA-bd_sf"/>
</dbReference>
<protein>
    <submittedName>
        <fullName evidence="1">Uncharacterized protein</fullName>
    </submittedName>
</protein>
<evidence type="ECO:0000313" key="1">
    <source>
        <dbReference type="EMBL" id="KKR34834.1"/>
    </source>
</evidence>
<dbReference type="CDD" id="cd06223">
    <property type="entry name" value="PRTases_typeI"/>
    <property type="match status" value="1"/>
</dbReference>
<dbReference type="STRING" id="1619037.UT67_C0006G0013"/>
<dbReference type="Proteomes" id="UP000034855">
    <property type="component" value="Unassembled WGS sequence"/>
</dbReference>
<dbReference type="Gene3D" id="1.10.10.10">
    <property type="entry name" value="Winged helix-like DNA-binding domain superfamily/Winged helix DNA-binding domain"/>
    <property type="match status" value="1"/>
</dbReference>
<dbReference type="EMBL" id="LBXR01000006">
    <property type="protein sequence ID" value="KKR34834.1"/>
    <property type="molecule type" value="Genomic_DNA"/>
</dbReference>
<dbReference type="Gene3D" id="3.40.50.2020">
    <property type="match status" value="1"/>
</dbReference>
<dbReference type="InterPro" id="IPR029057">
    <property type="entry name" value="PRTase-like"/>
</dbReference>
<comment type="caution">
    <text evidence="1">The sequence shown here is derived from an EMBL/GenBank/DDBJ whole genome shotgun (WGS) entry which is preliminary data.</text>
</comment>
<dbReference type="SUPFAM" id="SSF46785">
    <property type="entry name" value="Winged helix' DNA-binding domain"/>
    <property type="match status" value="1"/>
</dbReference>
<reference evidence="1 2" key="1">
    <citation type="journal article" date="2015" name="Nature">
        <title>rRNA introns, odd ribosomes, and small enigmatic genomes across a large radiation of phyla.</title>
        <authorList>
            <person name="Brown C.T."/>
            <person name="Hug L.A."/>
            <person name="Thomas B.C."/>
            <person name="Sharon I."/>
            <person name="Castelle C.J."/>
            <person name="Singh A."/>
            <person name="Wilkins M.J."/>
            <person name="Williams K.H."/>
            <person name="Banfield J.F."/>
        </authorList>
    </citation>
    <scope>NUCLEOTIDE SEQUENCE [LARGE SCALE GENOMIC DNA]</scope>
</reference>
<accession>A0A0G0Q374</accession>
<name>A0A0G0Q374_9BACT</name>
<dbReference type="InterPro" id="IPR036390">
    <property type="entry name" value="WH_DNA-bd_sf"/>
</dbReference>
<sequence length="324" mass="36925">MTTSDKIIDYINQNGQVTGAEILNYLGISRQALYKHFPKLLASGKIKKIGKPPKVFYSINKDLPTDSQDISLSEIEKRKIKDQFFIITPVGDRLQGVEAFTYWCDRNKLPYKKTAEEYIKTLEKYESYKKNGLISGKSKLQSSFTNTYLDEIFYLDFYSIERFGKTKLGQLLLYAKQSQNLDLMKEIIQIVKPKVDEIINKYQIDGIGFIPPTVKRERQFMKVLENGLNTNLRTISIEKASTFVNVPQKTLNRLEDRIENASKTIIVTENSTFKNILLIDDAVGSGSTLNETAKKIKEKGICKEKIIGLALTGSFKGFNVINEV</sequence>
<dbReference type="SUPFAM" id="SSF53271">
    <property type="entry name" value="PRTase-like"/>
    <property type="match status" value="1"/>
</dbReference>
<dbReference type="InterPro" id="IPR000836">
    <property type="entry name" value="PRTase_dom"/>
</dbReference>
<dbReference type="AlphaFoldDB" id="A0A0G0Q374"/>
<organism evidence="1 2">
    <name type="scientific">Candidatus Magasanikbacteria bacterium GW2011_GWA2_40_10</name>
    <dbReference type="NCBI Taxonomy" id="1619037"/>
    <lineage>
        <taxon>Bacteria</taxon>
        <taxon>Candidatus Magasanikiibacteriota</taxon>
    </lineage>
</organism>
<gene>
    <name evidence="1" type="ORF">UT67_C0006G0013</name>
</gene>
<proteinExistence type="predicted"/>